<accession>A0A2T3ZB65</accession>
<dbReference type="EMBL" id="KZ679260">
    <property type="protein sequence ID" value="PTB42053.1"/>
    <property type="molecule type" value="Genomic_DNA"/>
</dbReference>
<keyword evidence="2" id="KW-1185">Reference proteome</keyword>
<gene>
    <name evidence="1" type="ORF">M441DRAFT_381755</name>
</gene>
<name>A0A2T3ZB65_TRIA4</name>
<dbReference type="Proteomes" id="UP000240493">
    <property type="component" value="Unassembled WGS sequence"/>
</dbReference>
<sequence>MKHKRSSNKSVSLCPLSPSLALKRYSVYVISHLLCTARRLKSTAHLPTDMDKAVLRGPQVRSANRITTIVKLFVNNSHKTGTFYSKEKLTTYHKPSTVDKELYVSDTFSPWDFASVLYLPFFFNTTIAPNYYTPSFYFSPCPLAFKTRLGCCIRPFPLHPLPSRLRQ</sequence>
<reference evidence="1 2" key="1">
    <citation type="submission" date="2016-07" db="EMBL/GenBank/DDBJ databases">
        <title>Multiple horizontal gene transfer events from other fungi enriched the ability of initially mycotrophic Trichoderma (Ascomycota) to feed on dead plant biomass.</title>
        <authorList>
            <consortium name="DOE Joint Genome Institute"/>
            <person name="Aerts A."/>
            <person name="Atanasova L."/>
            <person name="Chenthamara K."/>
            <person name="Zhang J."/>
            <person name="Grujic M."/>
            <person name="Henrissat B."/>
            <person name="Kuo A."/>
            <person name="Salamov A."/>
            <person name="Lipzen A."/>
            <person name="Labutti K."/>
            <person name="Barry K."/>
            <person name="Miao Y."/>
            <person name="Rahimi M.J."/>
            <person name="Shen Q."/>
            <person name="Grigoriev I.V."/>
            <person name="Kubicek C.P."/>
            <person name="Druzhinina I.S."/>
        </authorList>
    </citation>
    <scope>NUCLEOTIDE SEQUENCE [LARGE SCALE GENOMIC DNA]</scope>
    <source>
        <strain evidence="1 2">CBS 433.97</strain>
    </source>
</reference>
<protein>
    <submittedName>
        <fullName evidence="1">Uncharacterized protein</fullName>
    </submittedName>
</protein>
<evidence type="ECO:0000313" key="2">
    <source>
        <dbReference type="Proteomes" id="UP000240493"/>
    </source>
</evidence>
<dbReference type="AlphaFoldDB" id="A0A2T3ZB65"/>
<evidence type="ECO:0000313" key="1">
    <source>
        <dbReference type="EMBL" id="PTB42053.1"/>
    </source>
</evidence>
<proteinExistence type="predicted"/>
<organism evidence="1 2">
    <name type="scientific">Trichoderma asperellum (strain ATCC 204424 / CBS 433.97 / NBRC 101777)</name>
    <dbReference type="NCBI Taxonomy" id="1042311"/>
    <lineage>
        <taxon>Eukaryota</taxon>
        <taxon>Fungi</taxon>
        <taxon>Dikarya</taxon>
        <taxon>Ascomycota</taxon>
        <taxon>Pezizomycotina</taxon>
        <taxon>Sordariomycetes</taxon>
        <taxon>Hypocreomycetidae</taxon>
        <taxon>Hypocreales</taxon>
        <taxon>Hypocreaceae</taxon>
        <taxon>Trichoderma</taxon>
    </lineage>
</organism>